<protein>
    <submittedName>
        <fullName evidence="4">Isochorismatase family protein</fullName>
    </submittedName>
</protein>
<proteinExistence type="inferred from homology"/>
<keyword evidence="5" id="KW-1185">Reference proteome</keyword>
<dbReference type="PANTHER" id="PTHR43540:SF7">
    <property type="entry name" value="ISOCHORISMATASE FAMILY PROTEIN YECD"/>
    <property type="match status" value="1"/>
</dbReference>
<gene>
    <name evidence="4" type="ORF">DY78_GL002932</name>
</gene>
<evidence type="ECO:0000313" key="4">
    <source>
        <dbReference type="EMBL" id="KRO27683.1"/>
    </source>
</evidence>
<dbReference type="AlphaFoldDB" id="A0A0R2NV22"/>
<evidence type="ECO:0000313" key="5">
    <source>
        <dbReference type="Proteomes" id="UP000050920"/>
    </source>
</evidence>
<dbReference type="Proteomes" id="UP000050920">
    <property type="component" value="Unassembled WGS sequence"/>
</dbReference>
<name>A0A0R2NV22_9LACO</name>
<evidence type="ECO:0000259" key="3">
    <source>
        <dbReference type="Pfam" id="PF00857"/>
    </source>
</evidence>
<evidence type="ECO:0000256" key="1">
    <source>
        <dbReference type="ARBA" id="ARBA00006336"/>
    </source>
</evidence>
<organism evidence="4 5">
    <name type="scientific">Lactiplantibacillus fabifermentans DSM 21115</name>
    <dbReference type="NCBI Taxonomy" id="1413187"/>
    <lineage>
        <taxon>Bacteria</taxon>
        <taxon>Bacillati</taxon>
        <taxon>Bacillota</taxon>
        <taxon>Bacilli</taxon>
        <taxon>Lactobacillales</taxon>
        <taxon>Lactobacillaceae</taxon>
        <taxon>Lactiplantibacillus</taxon>
    </lineage>
</organism>
<dbReference type="InterPro" id="IPR036380">
    <property type="entry name" value="Isochorismatase-like_sf"/>
</dbReference>
<dbReference type="GO" id="GO:0016787">
    <property type="term" value="F:hydrolase activity"/>
    <property type="evidence" value="ECO:0007669"/>
    <property type="project" value="UniProtKB-KW"/>
</dbReference>
<dbReference type="PANTHER" id="PTHR43540">
    <property type="entry name" value="PEROXYUREIDOACRYLATE/UREIDOACRYLATE AMIDOHYDROLASE-RELATED"/>
    <property type="match status" value="1"/>
</dbReference>
<dbReference type="SUPFAM" id="SSF52499">
    <property type="entry name" value="Isochorismatase-like hydrolases"/>
    <property type="match status" value="1"/>
</dbReference>
<dbReference type="Gene3D" id="3.40.50.850">
    <property type="entry name" value="Isochorismatase-like"/>
    <property type="match status" value="1"/>
</dbReference>
<dbReference type="InterPro" id="IPR000868">
    <property type="entry name" value="Isochorismatase-like_dom"/>
</dbReference>
<dbReference type="RefSeq" id="WP_024625621.1">
    <property type="nucleotide sequence ID" value="NZ_AYGX02000070.1"/>
</dbReference>
<dbReference type="EMBL" id="AYGX02000070">
    <property type="protein sequence ID" value="KRO27683.1"/>
    <property type="molecule type" value="Genomic_DNA"/>
</dbReference>
<dbReference type="Pfam" id="PF00857">
    <property type="entry name" value="Isochorismatase"/>
    <property type="match status" value="1"/>
</dbReference>
<accession>A0A0R2NV22</accession>
<comment type="caution">
    <text evidence="4">The sequence shown here is derived from an EMBL/GenBank/DDBJ whole genome shotgun (WGS) entry which is preliminary data.</text>
</comment>
<dbReference type="CDD" id="cd00431">
    <property type="entry name" value="cysteine_hydrolases"/>
    <property type="match status" value="1"/>
</dbReference>
<reference evidence="4 5" key="1">
    <citation type="journal article" date="2015" name="Genome Announc.">
        <title>Expanding the biotechnology potential of lactobacilli through comparative genomics of 213 strains and associated genera.</title>
        <authorList>
            <person name="Sun Z."/>
            <person name="Harris H.M."/>
            <person name="McCann A."/>
            <person name="Guo C."/>
            <person name="Argimon S."/>
            <person name="Zhang W."/>
            <person name="Yang X."/>
            <person name="Jeffery I.B."/>
            <person name="Cooney J.C."/>
            <person name="Kagawa T.F."/>
            <person name="Liu W."/>
            <person name="Song Y."/>
            <person name="Salvetti E."/>
            <person name="Wrobel A."/>
            <person name="Rasinkangas P."/>
            <person name="Parkhill J."/>
            <person name="Rea M.C."/>
            <person name="O'Sullivan O."/>
            <person name="Ritari J."/>
            <person name="Douillard F.P."/>
            <person name="Paul Ross R."/>
            <person name="Yang R."/>
            <person name="Briner A.E."/>
            <person name="Felis G.E."/>
            <person name="de Vos W.M."/>
            <person name="Barrangou R."/>
            <person name="Klaenhammer T.R."/>
            <person name="Caufield P.W."/>
            <person name="Cui Y."/>
            <person name="Zhang H."/>
            <person name="O'Toole P.W."/>
        </authorList>
    </citation>
    <scope>NUCLEOTIDE SEQUENCE [LARGE SCALE GENOMIC DNA]</scope>
    <source>
        <strain evidence="4 5">DSM 21115</strain>
    </source>
</reference>
<comment type="similarity">
    <text evidence="1">Belongs to the isochorismatase family.</text>
</comment>
<keyword evidence="2" id="KW-0378">Hydrolase</keyword>
<feature type="domain" description="Isochorismatase-like" evidence="3">
    <location>
        <begin position="10"/>
        <end position="187"/>
    </location>
</feature>
<evidence type="ECO:0000256" key="2">
    <source>
        <dbReference type="ARBA" id="ARBA00022801"/>
    </source>
</evidence>
<dbReference type="InterPro" id="IPR050272">
    <property type="entry name" value="Isochorismatase-like_hydrls"/>
</dbReference>
<sequence length="193" mass="21275">MTDKLDLRQTALVIVDLQDNILDAQPLYPRDAQQVLAANNQLVAALKNTPALIALVGVKMATFRQLYPFVSGPDERDLDHAGDDGKLALEIANDADATNVVKITKHNPGAFFGTDLDLQLRRHGIQNIILTGVSTSNGVYATALDAFQNAYQLIVVEDACADRKLVRHQFFFDEMFDRLGTVTTLAELLPRLQ</sequence>